<gene>
    <name evidence="1" type="ORF">VITISV_033458</name>
</gene>
<protein>
    <submittedName>
        <fullName evidence="1">Uncharacterized protein</fullName>
    </submittedName>
</protein>
<reference evidence="1" key="1">
    <citation type="journal article" date="2007" name="PLoS ONE">
        <title>The first genome sequence of an elite grapevine cultivar (Pinot noir Vitis vinifera L.): coping with a highly heterozygous genome.</title>
        <authorList>
            <person name="Velasco R."/>
            <person name="Zharkikh A."/>
            <person name="Troggio M."/>
            <person name="Cartwright D.A."/>
            <person name="Cestaro A."/>
            <person name="Pruss D."/>
            <person name="Pindo M."/>
            <person name="FitzGerald L.M."/>
            <person name="Vezzulli S."/>
            <person name="Reid J."/>
            <person name="Malacarne G."/>
            <person name="Iliev D."/>
            <person name="Coppola G."/>
            <person name="Wardell B."/>
            <person name="Micheletti D."/>
            <person name="Macalma T."/>
            <person name="Facci M."/>
            <person name="Mitchell J.T."/>
            <person name="Perazzolli M."/>
            <person name="Eldredge G."/>
            <person name="Gatto P."/>
            <person name="Oyzerski R."/>
            <person name="Moretto M."/>
            <person name="Gutin N."/>
            <person name="Stefanini M."/>
            <person name="Chen Y."/>
            <person name="Segala C."/>
            <person name="Davenport C."/>
            <person name="Dematte L."/>
            <person name="Mraz A."/>
            <person name="Battilana J."/>
            <person name="Stormo K."/>
            <person name="Costa F."/>
            <person name="Tao Q."/>
            <person name="Si-Ammour A."/>
            <person name="Harkins T."/>
            <person name="Lackey A."/>
            <person name="Perbost C."/>
            <person name="Taillon B."/>
            <person name="Stella A."/>
            <person name="Solovyev V."/>
            <person name="Fawcett J.A."/>
            <person name="Sterck L."/>
            <person name="Vandepoele K."/>
            <person name="Grando S.M."/>
            <person name="Toppo S."/>
            <person name="Moser C."/>
            <person name="Lanchbury J."/>
            <person name="Bogden R."/>
            <person name="Skolnick M."/>
            <person name="Sgaramella V."/>
            <person name="Bhatnagar S.K."/>
            <person name="Fontana P."/>
            <person name="Gutin A."/>
            <person name="Van de Peer Y."/>
            <person name="Salamini F."/>
            <person name="Viola R."/>
        </authorList>
    </citation>
    <scope>NUCLEOTIDE SEQUENCE</scope>
</reference>
<dbReference type="EMBL" id="AM430927">
    <property type="protein sequence ID" value="CAN62664.1"/>
    <property type="molecule type" value="Genomic_DNA"/>
</dbReference>
<name>A5ANP8_VITVI</name>
<proteinExistence type="predicted"/>
<dbReference type="AlphaFoldDB" id="A5ANP8"/>
<accession>A5ANP8</accession>
<sequence>MGMWMPLWTVYGPCHYGKDELRLDNPLDMLARRECAGPLLYVWLLGYHGIEEIPMSHQVLHMVPLQQMEGISKLWLKPEDSFVKAKLGVEWPSPAIQVTLNGWLSDHGSPDNHLRRGRLPNFLGREELALGMVGGLLVSYRLEGGLRGASSTEDEMTSGCEGSVMEPCIGVSLGALRWFEGDEDLTPRVFAMAD</sequence>
<organism evidence="1">
    <name type="scientific">Vitis vinifera</name>
    <name type="common">Grape</name>
    <dbReference type="NCBI Taxonomy" id="29760"/>
    <lineage>
        <taxon>Eukaryota</taxon>
        <taxon>Viridiplantae</taxon>
        <taxon>Streptophyta</taxon>
        <taxon>Embryophyta</taxon>
        <taxon>Tracheophyta</taxon>
        <taxon>Spermatophyta</taxon>
        <taxon>Magnoliopsida</taxon>
        <taxon>eudicotyledons</taxon>
        <taxon>Gunneridae</taxon>
        <taxon>Pentapetalae</taxon>
        <taxon>rosids</taxon>
        <taxon>Vitales</taxon>
        <taxon>Vitaceae</taxon>
        <taxon>Viteae</taxon>
        <taxon>Vitis</taxon>
    </lineage>
</organism>
<evidence type="ECO:0000313" key="1">
    <source>
        <dbReference type="EMBL" id="CAN62664.1"/>
    </source>
</evidence>